<evidence type="ECO:0000259" key="3">
    <source>
        <dbReference type="Pfam" id="PF21562"/>
    </source>
</evidence>
<name>A0A2P0PAQ8_9CAUD</name>
<dbReference type="InterPro" id="IPR036514">
    <property type="entry name" value="SGNH_hydro_sf"/>
</dbReference>
<reference evidence="4 5" key="1">
    <citation type="submission" date="2017-01" db="EMBL/GenBank/DDBJ databases">
        <title>Isolation and charaterisation of Pectobacterium phages.</title>
        <authorList>
            <person name="Buttimer C.T.H."/>
            <person name="Lucid A."/>
            <person name="Coffey A."/>
        </authorList>
    </citation>
    <scope>NUCLEOTIDE SEQUENCE [LARGE SCALE GENOMIC DNA]</scope>
</reference>
<evidence type="ECO:0000259" key="2">
    <source>
        <dbReference type="Pfam" id="PF18668"/>
    </source>
</evidence>
<protein>
    <submittedName>
        <fullName evidence="4">Structural protein</fullName>
    </submittedName>
</protein>
<sequence length="976" mass="104968">MCDKDTCNDASCCGECEPWNCLEQQVNDILATKEGQLQGYVDESKNSAAESKASAEASAQSAAESKEFRDEAETAASTAVAAEGVVLGVANTLQDTADKLGTAIAGIAVVTWYYTAVSENQTVIPVPDDKNQIAIQAIYIEGARKEPGPSRDFTYDPVTKQITLVEGIPLGQEIAIILGVYPENSDDITHILASSTGAGLIGTTNGNTVQDELNANSGSFQDGAKLLNKNNRIIDRSTNPAQLYIWDGLFPKAVPVGSTPETSGGVGVGAWISVGDAALRSELAMNDGAYLSGYGSMTVGSFLDEMTNATLITAVVTDLNANNRDAIYAHDGYVYVPRGVTVRCNFLPADDVRKFVGHGRVTTTDPWGYTHTFDVELANTGSKITARQIVAQGIKQLQGPGWQQTTIGTIGDSITDGSAGDNFTFPNPIDADGNLSSTNYDHGSNPAGGMNSWFHHFVNTVNLLAGYSEYHNRNICIGYNAARSGMGINSGWAYRNFDFGFFRNAAYGNKAPEVLLVSMGTNDVGQVFTKSDCEAYIDKLDALIAKANGYGCKVVLVSMTHFSAMAPVFYDAVMTCVQNNHPNVEFLNLADDLKLLANSSIGFYNELFREFDAIHPKTLAHQFLGGALARRMLPDRVFSIQNGDNVRSAQSGSVQAFMPLLDDITPFGIDVSANWLLPETIWPIYQTSSGTDGSDITIRHFVWVERVTQLYIVEPHVNYYESGAIPGASAKIMYPCLAGEARSRELELASNLKASFDGFLVTECDLLWPGLNVIDVKYSSVINAYAPILQFREPSWRGEFGPMRIKIPSGSANLYSNNTQTHFLQYMSFNASSPLDPLPDAGRGVRVSDWLITFAIKRASIGVAVAAWFHQFLGTSIAVFYKSATSIEVCRMTSGILKEVIADVTGNFSSDWHVQFAQASTGSIVNVIDSTGVETITPITGVSGGSIGIINLNGEAAELVVAGVSVELPRNGHIVI</sequence>
<feature type="compositionally biased region" description="Low complexity" evidence="1">
    <location>
        <begin position="48"/>
        <end position="63"/>
    </location>
</feature>
<dbReference type="CDD" id="cd00229">
    <property type="entry name" value="SGNH_hydrolase"/>
    <property type="match status" value="1"/>
</dbReference>
<dbReference type="InterPro" id="IPR040775">
    <property type="entry name" value="Tail_spike_N"/>
</dbReference>
<gene>
    <name evidence="4" type="ORF">CB1_61</name>
</gene>
<dbReference type="SUPFAM" id="SSF52266">
    <property type="entry name" value="SGNH hydrolase"/>
    <property type="match status" value="1"/>
</dbReference>
<organism evidence="4 5">
    <name type="scientific">Pectobacterium phage vB_PatP_CB1</name>
    <dbReference type="NCBI Taxonomy" id="1958917"/>
    <lineage>
        <taxon>Viruses</taxon>
        <taxon>Duplodnaviria</taxon>
        <taxon>Heunggongvirae</taxon>
        <taxon>Uroviricota</taxon>
        <taxon>Caudoviricetes</taxon>
        <taxon>Schitoviridae</taxon>
        <taxon>Cbunavirus</taxon>
        <taxon>Cbunavirus CB1</taxon>
    </lineage>
</organism>
<dbReference type="Gene3D" id="3.40.50.1110">
    <property type="entry name" value="SGNH hydrolase"/>
    <property type="match status" value="1"/>
</dbReference>
<feature type="domain" description="Tail fiber protein third" evidence="3">
    <location>
        <begin position="312"/>
        <end position="375"/>
    </location>
</feature>
<dbReference type="InterPro" id="IPR049297">
    <property type="entry name" value="Gp63_dom_3"/>
</dbReference>
<proteinExistence type="predicted"/>
<dbReference type="Gene3D" id="2.10.10.80">
    <property type="match status" value="1"/>
</dbReference>
<accession>A0A2P0PAQ8</accession>
<keyword evidence="5" id="KW-1185">Reference proteome</keyword>
<dbReference type="Pfam" id="PF21562">
    <property type="entry name" value="Gp63_3rd_G7C"/>
    <property type="match status" value="1"/>
</dbReference>
<evidence type="ECO:0000313" key="4">
    <source>
        <dbReference type="EMBL" id="ARB11788.1"/>
    </source>
</evidence>
<evidence type="ECO:0000256" key="1">
    <source>
        <dbReference type="SAM" id="MobiDB-lite"/>
    </source>
</evidence>
<dbReference type="EMBL" id="KY514264">
    <property type="protein sequence ID" value="ARB11788.1"/>
    <property type="molecule type" value="Genomic_DNA"/>
</dbReference>
<feature type="domain" description="Tail spike TSP1/Gp66 N-terminal" evidence="2">
    <location>
        <begin position="215"/>
        <end position="276"/>
    </location>
</feature>
<feature type="region of interest" description="Disordered" evidence="1">
    <location>
        <begin position="48"/>
        <end position="69"/>
    </location>
</feature>
<dbReference type="Pfam" id="PF18668">
    <property type="entry name" value="Tail_spike_N"/>
    <property type="match status" value="1"/>
</dbReference>
<dbReference type="Proteomes" id="UP000240218">
    <property type="component" value="Segment"/>
</dbReference>
<evidence type="ECO:0000313" key="5">
    <source>
        <dbReference type="Proteomes" id="UP000240218"/>
    </source>
</evidence>